<dbReference type="PANTHER" id="PTHR24361">
    <property type="entry name" value="MITOGEN-ACTIVATED KINASE KINASE KINASE"/>
    <property type="match status" value="1"/>
</dbReference>
<protein>
    <recommendedName>
        <fullName evidence="1">Protein kinase domain-containing protein</fullName>
    </recommendedName>
</protein>
<proteinExistence type="predicted"/>
<comment type="caution">
    <text evidence="2">The sequence shown here is derived from an EMBL/GenBank/DDBJ whole genome shotgun (WGS) entry which is preliminary data.</text>
</comment>
<organism evidence="2 3">
    <name type="scientific">Candidatus Stercoripulliclostridium pullicola</name>
    <dbReference type="NCBI Taxonomy" id="2840953"/>
    <lineage>
        <taxon>Bacteria</taxon>
        <taxon>Bacillati</taxon>
        <taxon>Bacillota</taxon>
        <taxon>Clostridia</taxon>
        <taxon>Eubacteriales</taxon>
        <taxon>Candidatus Stercoripulliclostridium</taxon>
    </lineage>
</organism>
<dbReference type="Gene3D" id="1.10.510.10">
    <property type="entry name" value="Transferase(Phosphotransferase) domain 1"/>
    <property type="match status" value="1"/>
</dbReference>
<dbReference type="PROSITE" id="PS50011">
    <property type="entry name" value="PROTEIN_KINASE_DOM"/>
    <property type="match status" value="1"/>
</dbReference>
<evidence type="ECO:0000259" key="1">
    <source>
        <dbReference type="PROSITE" id="PS50011"/>
    </source>
</evidence>
<reference evidence="2" key="1">
    <citation type="submission" date="2020-10" db="EMBL/GenBank/DDBJ databases">
        <authorList>
            <person name="Gilroy R."/>
        </authorList>
    </citation>
    <scope>NUCLEOTIDE SEQUENCE</scope>
    <source>
        <strain evidence="2">517</strain>
    </source>
</reference>
<dbReference type="SMART" id="SM00220">
    <property type="entry name" value="S_TKc"/>
    <property type="match status" value="1"/>
</dbReference>
<dbReference type="SUPFAM" id="SSF56112">
    <property type="entry name" value="Protein kinase-like (PK-like)"/>
    <property type="match status" value="1"/>
</dbReference>
<dbReference type="InterPro" id="IPR011009">
    <property type="entry name" value="Kinase-like_dom_sf"/>
</dbReference>
<dbReference type="GO" id="GO:0004674">
    <property type="term" value="F:protein serine/threonine kinase activity"/>
    <property type="evidence" value="ECO:0007669"/>
    <property type="project" value="TreeGrafter"/>
</dbReference>
<accession>A0A940ID92</accession>
<gene>
    <name evidence="2" type="ORF">IAB16_07445</name>
</gene>
<dbReference type="Proteomes" id="UP000727857">
    <property type="component" value="Unassembled WGS sequence"/>
</dbReference>
<dbReference type="Pfam" id="PF00069">
    <property type="entry name" value="Pkinase"/>
    <property type="match status" value="1"/>
</dbReference>
<dbReference type="InterPro" id="IPR053235">
    <property type="entry name" value="Ser_Thr_kinase"/>
</dbReference>
<dbReference type="GO" id="GO:0005737">
    <property type="term" value="C:cytoplasm"/>
    <property type="evidence" value="ECO:0007669"/>
    <property type="project" value="TreeGrafter"/>
</dbReference>
<dbReference type="EMBL" id="JADINF010000191">
    <property type="protein sequence ID" value="MBO8424839.1"/>
    <property type="molecule type" value="Genomic_DNA"/>
</dbReference>
<dbReference type="Gene3D" id="3.30.200.20">
    <property type="entry name" value="Phosphorylase Kinase, domain 1"/>
    <property type="match status" value="1"/>
</dbReference>
<name>A0A940ID92_9FIRM</name>
<evidence type="ECO:0000313" key="2">
    <source>
        <dbReference type="EMBL" id="MBO8424839.1"/>
    </source>
</evidence>
<dbReference type="AlphaFoldDB" id="A0A940ID92"/>
<sequence>MLSGDMFAVGGITYKVVKKMGSGSQGSVWQVKSTADNKLYALKLISDGNPKRRRNKIENIERLISAKMNDRLLPNRANHGVYHMFPIVKYGNSASGEEGYIMECASGKTLETLWKEGVIVSMKTFDRLLLAQKVAKAIDILHSEGYCYTDISWGNFMWDERTRSIYVIDCENAAGSVLIDNGACAFLYGTGFFIAPEVAFGQAHVGYNSDRYALAAFIFGLLTCRVLMSPYHGVAMYAAQPLCQNMLEVAEYVKEGDLNGDWQHFVFDPACRVNGIDKLCVNSRNPANVAFRKNLDEATALWNSLNDSLKRLFYNAFCEPFNVSLRPGASQWVRTIGEVLAGGAVSAGSGARAKGKVSAPAPTGRVAEAGKVTAGKASPVAYPGYKPRGDAAVAQNAAVAYPTYKPRENAVNNTGAPVTYAEYKPAAHAERRKARLKGENTVIELGDETVVPGDALGIGDAEACRIYRRDGGYVLTCETESGLEIISADATSKNKLSKGQSRALLSGDAITAGNGKSVVFEI</sequence>
<feature type="domain" description="Protein kinase" evidence="1">
    <location>
        <begin position="14"/>
        <end position="340"/>
    </location>
</feature>
<reference evidence="2" key="2">
    <citation type="journal article" date="2021" name="PeerJ">
        <title>Extensive microbial diversity within the chicken gut microbiome revealed by metagenomics and culture.</title>
        <authorList>
            <person name="Gilroy R."/>
            <person name="Ravi A."/>
            <person name="Getino M."/>
            <person name="Pursley I."/>
            <person name="Horton D.L."/>
            <person name="Alikhan N.F."/>
            <person name="Baker D."/>
            <person name="Gharbi K."/>
            <person name="Hall N."/>
            <person name="Watson M."/>
            <person name="Adriaenssens E.M."/>
            <person name="Foster-Nyarko E."/>
            <person name="Jarju S."/>
            <person name="Secka A."/>
            <person name="Antonio M."/>
            <person name="Oren A."/>
            <person name="Chaudhuri R.R."/>
            <person name="La Ragione R."/>
            <person name="Hildebrand F."/>
            <person name="Pallen M.J."/>
        </authorList>
    </citation>
    <scope>NUCLEOTIDE SEQUENCE</scope>
    <source>
        <strain evidence="2">517</strain>
    </source>
</reference>
<dbReference type="GO" id="GO:0006974">
    <property type="term" value="P:DNA damage response"/>
    <property type="evidence" value="ECO:0007669"/>
    <property type="project" value="TreeGrafter"/>
</dbReference>
<evidence type="ECO:0000313" key="3">
    <source>
        <dbReference type="Proteomes" id="UP000727857"/>
    </source>
</evidence>
<dbReference type="InterPro" id="IPR000719">
    <property type="entry name" value="Prot_kinase_dom"/>
</dbReference>
<dbReference type="GO" id="GO:0005524">
    <property type="term" value="F:ATP binding"/>
    <property type="evidence" value="ECO:0007669"/>
    <property type="project" value="InterPro"/>
</dbReference>
<dbReference type="PANTHER" id="PTHR24361:SF613">
    <property type="entry name" value="NUCLEAR RECEPTOR-BINDING PROTEIN-RELATED"/>
    <property type="match status" value="1"/>
</dbReference>